<proteinExistence type="predicted"/>
<sequence>MIGIFSRTTSAPFQGLEIPSIWAPFCNFLRAEIRVRKVLMLELTKHASCRFVFNMVRRSKSAVSFSPSCDQTTQSGQAKKLNQRIPFPSVYAQQFFVAGQFS</sequence>
<dbReference type="EMBL" id="HBGS01015595">
    <property type="protein sequence ID" value="CAD9398994.1"/>
    <property type="molecule type" value="Transcribed_RNA"/>
</dbReference>
<name>A0A7S2FK32_9STRA</name>
<evidence type="ECO:0000313" key="1">
    <source>
        <dbReference type="EMBL" id="CAD9398994.1"/>
    </source>
</evidence>
<gene>
    <name evidence="1" type="ORF">DSPE1174_LOCUS8138</name>
</gene>
<reference evidence="1" key="1">
    <citation type="submission" date="2021-01" db="EMBL/GenBank/DDBJ databases">
        <authorList>
            <person name="Corre E."/>
            <person name="Pelletier E."/>
            <person name="Niang G."/>
            <person name="Scheremetjew M."/>
            <person name="Finn R."/>
            <person name="Kale V."/>
            <person name="Holt S."/>
            <person name="Cochrane G."/>
            <person name="Meng A."/>
            <person name="Brown T."/>
            <person name="Cohen L."/>
        </authorList>
    </citation>
    <scope>NUCLEOTIDE SEQUENCE</scope>
    <source>
        <strain evidence="1">CCMP1381</strain>
    </source>
</reference>
<dbReference type="AlphaFoldDB" id="A0A7S2FK32"/>
<organism evidence="1">
    <name type="scientific">Octactis speculum</name>
    <dbReference type="NCBI Taxonomy" id="3111310"/>
    <lineage>
        <taxon>Eukaryota</taxon>
        <taxon>Sar</taxon>
        <taxon>Stramenopiles</taxon>
        <taxon>Ochrophyta</taxon>
        <taxon>Dictyochophyceae</taxon>
        <taxon>Dictyochales</taxon>
        <taxon>Dictyochaceae</taxon>
        <taxon>Octactis</taxon>
    </lineage>
</organism>
<accession>A0A7S2FK32</accession>
<protein>
    <submittedName>
        <fullName evidence="1">Uncharacterized protein</fullName>
    </submittedName>
</protein>